<proteinExistence type="inferred from homology"/>
<gene>
    <name evidence="7" type="primary">PM0119</name>
    <name evidence="5" type="synonym">darP</name>
</gene>
<dbReference type="InterPro" id="IPR006839">
    <property type="entry name" value="DarP"/>
</dbReference>
<dbReference type="GO" id="GO:0043022">
    <property type="term" value="F:ribosome binding"/>
    <property type="evidence" value="ECO:0007669"/>
    <property type="project" value="UniProtKB-UniRule"/>
</dbReference>
<dbReference type="CDD" id="cd16331">
    <property type="entry name" value="YjgA-like"/>
    <property type="match status" value="1"/>
</dbReference>
<dbReference type="Pfam" id="PF04751">
    <property type="entry name" value="DarP"/>
    <property type="match status" value="1"/>
</dbReference>
<feature type="coiled-coil region" evidence="6">
    <location>
        <begin position="90"/>
        <end position="151"/>
    </location>
</feature>
<dbReference type="GO" id="GO:0019843">
    <property type="term" value="F:rRNA binding"/>
    <property type="evidence" value="ECO:0007669"/>
    <property type="project" value="UniProtKB-UniRule"/>
</dbReference>
<dbReference type="GO" id="GO:0005829">
    <property type="term" value="C:cytosol"/>
    <property type="evidence" value="ECO:0007669"/>
    <property type="project" value="TreeGrafter"/>
</dbReference>
<protein>
    <recommendedName>
        <fullName evidence="5">Dual-action ribosomal maturation protein DarP</fullName>
    </recommendedName>
    <alternativeName>
        <fullName evidence="5">Large ribosomal subunit assembly factor DarP</fullName>
    </alternativeName>
</protein>
<comment type="similarity">
    <text evidence="5">Belongs to the DarP family.</text>
</comment>
<dbReference type="PANTHER" id="PTHR38101">
    <property type="entry name" value="UPF0307 PROTEIN YJGA"/>
    <property type="match status" value="1"/>
</dbReference>
<dbReference type="SUPFAM" id="SSF158710">
    <property type="entry name" value="PSPTO4464-like"/>
    <property type="match status" value="1"/>
</dbReference>
<accession>A0A140D7I3</accession>
<evidence type="ECO:0000256" key="1">
    <source>
        <dbReference type="ARBA" id="ARBA00022490"/>
    </source>
</evidence>
<dbReference type="HAMAP" id="MF_00765">
    <property type="entry name" value="DarP"/>
    <property type="match status" value="1"/>
</dbReference>
<comment type="function">
    <text evidence="5">Member of a network of 50S ribosomal subunit biogenesis factors which assembles along the 30S-50S interface, preventing incorrect 23S rRNA structures from forming. Promotes peptidyl transferase center (PTC) maturation.</text>
</comment>
<comment type="subcellular location">
    <subcellularLocation>
        <location evidence="5">Cytoplasm</location>
    </subcellularLocation>
    <text evidence="5">Associates with late stage pre-50S ribosomal subunits.</text>
</comment>
<sequence length="211" mass="25204">MIPSNKFWAFYPILDFHAKMFACFYEMKGKSMAKRGKNKIEWDNTDWEQEEEEIIWVSKSEIKRDAEALKKLGEKLVDLTKAKLEKIPLEEKLLEAIELAQRLQKEARRRQLQYIGKLLRNIDVEPIQDALEKLENKHQQQQAMLHKLEMLRDTLIDNPEAITQFLEQHPDADRQHLRNLVRAAQKEKAQNKPPKAYREIFQYLKDFMLED</sequence>
<dbReference type="AlphaFoldDB" id="A0A140D7I3"/>
<keyword evidence="1 5" id="KW-0963">Cytoplasm</keyword>
<dbReference type="Gene3D" id="1.10.60.30">
    <property type="entry name" value="PSPTO4464-like domains"/>
    <property type="match status" value="2"/>
</dbReference>
<dbReference type="EMBL" id="KP661018">
    <property type="protein sequence ID" value="AMK08857.1"/>
    <property type="molecule type" value="Genomic_DNA"/>
</dbReference>
<dbReference type="NCBIfam" id="NF003593">
    <property type="entry name" value="PRK05255.1-1"/>
    <property type="match status" value="1"/>
</dbReference>
<dbReference type="GO" id="GO:1902626">
    <property type="term" value="P:assembly of large subunit precursor of preribosome"/>
    <property type="evidence" value="ECO:0007669"/>
    <property type="project" value="UniProtKB-UniRule"/>
</dbReference>
<dbReference type="PANTHER" id="PTHR38101:SF1">
    <property type="entry name" value="UPF0307 PROTEIN YJGA"/>
    <property type="match status" value="1"/>
</dbReference>
<reference evidence="7" key="1">
    <citation type="submission" date="2015-01" db="EMBL/GenBank/DDBJ databases">
        <title>Draft genome sequence of Pasteurella multocida isolated from alpaca pneumonia.</title>
        <authorList>
            <person name="Maturrano L."/>
            <person name="Hurtado R."/>
            <person name="Allasi N."/>
            <person name="Juscamayta E."/>
            <person name="Fernandez D."/>
            <person name="Maximiliano J."/>
            <person name="Rimac R."/>
            <person name="Rosadio R."/>
        </authorList>
    </citation>
    <scope>NUCLEOTIDE SEQUENCE</scope>
    <source>
        <strain evidence="7">UNMSM</strain>
    </source>
</reference>
<keyword evidence="4 5" id="KW-0694">RNA-binding</keyword>
<evidence type="ECO:0000256" key="5">
    <source>
        <dbReference type="HAMAP-Rule" id="MF_00765"/>
    </source>
</evidence>
<keyword evidence="2 5" id="KW-0690">Ribosome biogenesis</keyword>
<organism evidence="7">
    <name type="scientific">Pasteurella multocida</name>
    <dbReference type="NCBI Taxonomy" id="747"/>
    <lineage>
        <taxon>Bacteria</taxon>
        <taxon>Pseudomonadati</taxon>
        <taxon>Pseudomonadota</taxon>
        <taxon>Gammaproteobacteria</taxon>
        <taxon>Pasteurellales</taxon>
        <taxon>Pasteurellaceae</taxon>
        <taxon>Pasteurella</taxon>
    </lineage>
</organism>
<name>A0A140D7I3_PASMD</name>
<evidence type="ECO:0000256" key="6">
    <source>
        <dbReference type="SAM" id="Coils"/>
    </source>
</evidence>
<evidence type="ECO:0000313" key="7">
    <source>
        <dbReference type="EMBL" id="AMK08857.1"/>
    </source>
</evidence>
<dbReference type="InterPro" id="IPR023153">
    <property type="entry name" value="DarP_sf"/>
</dbReference>
<keyword evidence="3 5" id="KW-0699">rRNA-binding</keyword>
<evidence type="ECO:0000256" key="2">
    <source>
        <dbReference type="ARBA" id="ARBA00022517"/>
    </source>
</evidence>
<evidence type="ECO:0000256" key="3">
    <source>
        <dbReference type="ARBA" id="ARBA00022730"/>
    </source>
</evidence>
<evidence type="ECO:0000256" key="4">
    <source>
        <dbReference type="ARBA" id="ARBA00022884"/>
    </source>
</evidence>
<keyword evidence="6" id="KW-0175">Coiled coil</keyword>